<keyword evidence="2" id="KW-0812">Transmembrane</keyword>
<name>A0A3M7P756_BRAPC</name>
<evidence type="ECO:0000256" key="1">
    <source>
        <dbReference type="SAM" id="MobiDB-lite"/>
    </source>
</evidence>
<feature type="region of interest" description="Disordered" evidence="1">
    <location>
        <begin position="120"/>
        <end position="181"/>
    </location>
</feature>
<protein>
    <submittedName>
        <fullName evidence="3">Uncharacterized protein</fullName>
    </submittedName>
</protein>
<dbReference type="Proteomes" id="UP000276133">
    <property type="component" value="Unassembled WGS sequence"/>
</dbReference>
<dbReference type="EMBL" id="REGN01012769">
    <property type="protein sequence ID" value="RMZ94853.1"/>
    <property type="molecule type" value="Genomic_DNA"/>
</dbReference>
<feature type="compositionally biased region" description="Low complexity" evidence="1">
    <location>
        <begin position="166"/>
        <end position="181"/>
    </location>
</feature>
<sequence length="390" mass="45100">MISIYSCNEHRLCNTQMLIEDFSSAVYWRIAAIFSTIAALFSVAVVFWFLIFRDNPDLPDDTDPSEKTRFLNDINRKKSNNLLEEILEALKNLYDSKKNVKSSFMKKMEYLIFGSSSENDMESDNTMNSSTLNEAEDGKQKVKRFLNTKKTKDVSKDKNKDKVKQPPKSKNNNNKNIGSSLSLNDSIRYEKEMRNINNNNNRRFHSETQIAESKTVELNKSICSLNDNNKIRNLNKKIIELDDKLLAELNNNFSNLLCTNYADAYLSIKYLKKKHILLIFDSIENISLFELERVLVIVDVFYKSRHMKRMVSKSEFFALKAHEKKSFKFKFLITLANNIRTDLLKLNIFIIGKVIEYEKPIDSSLILASKSAPEMQILGGAQIKVKNIFG</sequence>
<keyword evidence="2" id="KW-0472">Membrane</keyword>
<feature type="compositionally biased region" description="Polar residues" evidence="1">
    <location>
        <begin position="120"/>
        <end position="133"/>
    </location>
</feature>
<accession>A0A3M7P756</accession>
<evidence type="ECO:0000256" key="2">
    <source>
        <dbReference type="SAM" id="Phobius"/>
    </source>
</evidence>
<organism evidence="3 4">
    <name type="scientific">Brachionus plicatilis</name>
    <name type="common">Marine rotifer</name>
    <name type="synonym">Brachionus muelleri</name>
    <dbReference type="NCBI Taxonomy" id="10195"/>
    <lineage>
        <taxon>Eukaryota</taxon>
        <taxon>Metazoa</taxon>
        <taxon>Spiralia</taxon>
        <taxon>Gnathifera</taxon>
        <taxon>Rotifera</taxon>
        <taxon>Eurotatoria</taxon>
        <taxon>Monogononta</taxon>
        <taxon>Pseudotrocha</taxon>
        <taxon>Ploima</taxon>
        <taxon>Brachionidae</taxon>
        <taxon>Brachionus</taxon>
    </lineage>
</organism>
<dbReference type="AlphaFoldDB" id="A0A3M7P756"/>
<feature type="transmembrane region" description="Helical" evidence="2">
    <location>
        <begin position="26"/>
        <end position="51"/>
    </location>
</feature>
<comment type="caution">
    <text evidence="3">The sequence shown here is derived from an EMBL/GenBank/DDBJ whole genome shotgun (WGS) entry which is preliminary data.</text>
</comment>
<keyword evidence="4" id="KW-1185">Reference proteome</keyword>
<dbReference type="OrthoDB" id="10514532at2759"/>
<evidence type="ECO:0000313" key="4">
    <source>
        <dbReference type="Proteomes" id="UP000276133"/>
    </source>
</evidence>
<keyword evidence="2" id="KW-1133">Transmembrane helix</keyword>
<gene>
    <name evidence="3" type="ORF">BpHYR1_005611</name>
</gene>
<feature type="compositionally biased region" description="Basic and acidic residues" evidence="1">
    <location>
        <begin position="150"/>
        <end position="164"/>
    </location>
</feature>
<evidence type="ECO:0000313" key="3">
    <source>
        <dbReference type="EMBL" id="RMZ94853.1"/>
    </source>
</evidence>
<proteinExistence type="predicted"/>
<reference evidence="3 4" key="1">
    <citation type="journal article" date="2018" name="Sci. Rep.">
        <title>Genomic signatures of local adaptation to the degree of environmental predictability in rotifers.</title>
        <authorList>
            <person name="Franch-Gras L."/>
            <person name="Hahn C."/>
            <person name="Garcia-Roger E.M."/>
            <person name="Carmona M.J."/>
            <person name="Serra M."/>
            <person name="Gomez A."/>
        </authorList>
    </citation>
    <scope>NUCLEOTIDE SEQUENCE [LARGE SCALE GENOMIC DNA]</scope>
    <source>
        <strain evidence="3">HYR1</strain>
    </source>
</reference>